<dbReference type="Proteomes" id="UP001299012">
    <property type="component" value="Unassembled WGS sequence"/>
</dbReference>
<sequence length="209" mass="22006">MVAPAADGSVLAQFNNILAAAAPELAGHVRAVQFDADIGRLDVTPDAPAYGTQLRWRAPELIEAANERVQGANVRAVHIQGPGPPRRPPTQPSGDARPPGGSAGRCPRDTAGRSRHTGRPPGHPGWLQLSRRRWSGRPPRCGSCRRAFPEPDIVPDDAAAPIEHARAQRRRQAAAGTTSGALLGRPVGRGTRNWATVSGNAGASHVWPG</sequence>
<protein>
    <submittedName>
        <fullName evidence="2">DUF721 domain-containing protein</fullName>
    </submittedName>
</protein>
<feature type="region of interest" description="Disordered" evidence="1">
    <location>
        <begin position="78"/>
        <end position="141"/>
    </location>
</feature>
<evidence type="ECO:0000313" key="2">
    <source>
        <dbReference type="EMBL" id="MCG0063950.1"/>
    </source>
</evidence>
<feature type="compositionally biased region" description="Pro residues" evidence="1">
    <location>
        <begin position="82"/>
        <end position="91"/>
    </location>
</feature>
<reference evidence="2 3" key="1">
    <citation type="submission" date="2022-01" db="EMBL/GenBank/DDBJ databases">
        <title>Draft Genome Sequences of Seven Type Strains of the Genus Streptomyces.</title>
        <authorList>
            <person name="Aziz S."/>
            <person name="Coretto E."/>
            <person name="Chronakova A."/>
            <person name="Sproer C."/>
            <person name="Huber K."/>
            <person name="Nouioui I."/>
            <person name="Gross H."/>
        </authorList>
    </citation>
    <scope>NUCLEOTIDE SEQUENCE [LARGE SCALE GENOMIC DNA]</scope>
    <source>
        <strain evidence="2 3">DSM 41685</strain>
    </source>
</reference>
<comment type="caution">
    <text evidence="2">The sequence shown here is derived from an EMBL/GenBank/DDBJ whole genome shotgun (WGS) entry which is preliminary data.</text>
</comment>
<dbReference type="EMBL" id="JAKKZF010000033">
    <property type="protein sequence ID" value="MCG0063950.1"/>
    <property type="molecule type" value="Genomic_DNA"/>
</dbReference>
<organism evidence="2 3">
    <name type="scientific">Streptomyces tricolor</name>
    <dbReference type="NCBI Taxonomy" id="68277"/>
    <lineage>
        <taxon>Bacteria</taxon>
        <taxon>Bacillati</taxon>
        <taxon>Actinomycetota</taxon>
        <taxon>Actinomycetes</taxon>
        <taxon>Kitasatosporales</taxon>
        <taxon>Streptomycetaceae</taxon>
        <taxon>Streptomyces</taxon>
        <taxon>Streptomyces violaceoruber group</taxon>
    </lineage>
</organism>
<accession>A0ABS9JEH7</accession>
<proteinExistence type="predicted"/>
<feature type="region of interest" description="Disordered" evidence="1">
    <location>
        <begin position="169"/>
        <end position="209"/>
    </location>
</feature>
<feature type="compositionally biased region" description="Low complexity" evidence="1">
    <location>
        <begin position="173"/>
        <end position="184"/>
    </location>
</feature>
<evidence type="ECO:0000256" key="1">
    <source>
        <dbReference type="SAM" id="MobiDB-lite"/>
    </source>
</evidence>
<evidence type="ECO:0000313" key="3">
    <source>
        <dbReference type="Proteomes" id="UP001299012"/>
    </source>
</evidence>
<dbReference type="Pfam" id="PF05258">
    <property type="entry name" value="DciA"/>
    <property type="match status" value="1"/>
</dbReference>
<gene>
    <name evidence="2" type="ORF">L0F81_11760</name>
</gene>
<dbReference type="RefSeq" id="WP_237481320.1">
    <property type="nucleotide sequence ID" value="NZ_JAKKZF010000033.1"/>
</dbReference>
<name>A0ABS9JEH7_9ACTN</name>
<keyword evidence="3" id="KW-1185">Reference proteome</keyword>
<dbReference type="InterPro" id="IPR007922">
    <property type="entry name" value="DciA-like"/>
</dbReference>